<organism evidence="1 2">
    <name type="scientific">Sunxiuqinia elliptica</name>
    <dbReference type="NCBI Taxonomy" id="655355"/>
    <lineage>
        <taxon>Bacteria</taxon>
        <taxon>Pseudomonadati</taxon>
        <taxon>Bacteroidota</taxon>
        <taxon>Bacteroidia</taxon>
        <taxon>Marinilabiliales</taxon>
        <taxon>Prolixibacteraceae</taxon>
        <taxon>Sunxiuqinia</taxon>
    </lineage>
</organism>
<name>A0A4R6HA18_9BACT</name>
<evidence type="ECO:0000313" key="2">
    <source>
        <dbReference type="Proteomes" id="UP000294848"/>
    </source>
</evidence>
<accession>A0A4R6HA18</accession>
<proteinExistence type="predicted"/>
<dbReference type="EMBL" id="SNWI01000001">
    <property type="protein sequence ID" value="TDO05353.1"/>
    <property type="molecule type" value="Genomic_DNA"/>
</dbReference>
<gene>
    <name evidence="1" type="ORF">DET52_101711</name>
</gene>
<dbReference type="Proteomes" id="UP000294848">
    <property type="component" value="Unassembled WGS sequence"/>
</dbReference>
<evidence type="ECO:0000313" key="1">
    <source>
        <dbReference type="EMBL" id="TDO05353.1"/>
    </source>
</evidence>
<dbReference type="AlphaFoldDB" id="A0A4R6HA18"/>
<protein>
    <submittedName>
        <fullName evidence="1">Uncharacterized protein</fullName>
    </submittedName>
</protein>
<reference evidence="1 2" key="1">
    <citation type="submission" date="2019-03" db="EMBL/GenBank/DDBJ databases">
        <title>Freshwater and sediment microbial communities from various areas in North America, analyzing microbe dynamics in response to fracking.</title>
        <authorList>
            <person name="Lamendella R."/>
        </authorList>
    </citation>
    <scope>NUCLEOTIDE SEQUENCE [LARGE SCALE GENOMIC DNA]</scope>
    <source>
        <strain evidence="1 2">114D</strain>
    </source>
</reference>
<comment type="caution">
    <text evidence="1">The sequence shown here is derived from an EMBL/GenBank/DDBJ whole genome shotgun (WGS) entry which is preliminary data.</text>
</comment>
<sequence length="39" mass="4384">MLKKGDATNTSFSVSYVPELLKICAHNNLNYKTQILTNL</sequence>